<dbReference type="RefSeq" id="WP_091833221.1">
    <property type="nucleotide sequence ID" value="NZ_FNZK01000016.1"/>
</dbReference>
<keyword evidence="2" id="KW-0288">FMN</keyword>
<sequence length="243" mass="27125">MKITAINGSPKGKASHTNVMVSSFLKGAQAAGAETVNIFLSEKDIHHCRGCFSCWVNHPGQCVIKDDMSEVLARCANSDILILATPLYFDNISGMLKDFMDRLIVSGDPHFQKDSSGECRHTHLFKQKTPKLILMSNCGFSERSHFQVISHWIQRAALNMHTEVIGEIYTPQGGLLNITSGELSTIIQQYIHHLETAGKEIVTDMKISADTAKQLEQNFIPDEIYVQQANQYFDSMLAKQPIL</sequence>
<dbReference type="GO" id="GO:0016491">
    <property type="term" value="F:oxidoreductase activity"/>
    <property type="evidence" value="ECO:0007669"/>
    <property type="project" value="InterPro"/>
</dbReference>
<dbReference type="PANTHER" id="PTHR43278:SF2">
    <property type="entry name" value="IRON-SULFUR FLAVOPROTEIN"/>
    <property type="match status" value="1"/>
</dbReference>
<dbReference type="AlphaFoldDB" id="A0A1H7BFS7"/>
<evidence type="ECO:0000256" key="1">
    <source>
        <dbReference type="ARBA" id="ARBA00022630"/>
    </source>
</evidence>
<dbReference type="PANTHER" id="PTHR43278">
    <property type="entry name" value="NAD(P)H-DEPENDENT FMN-CONTAINING OXIDOREDUCTASE YWQN-RELATED"/>
    <property type="match status" value="1"/>
</dbReference>
<proteinExistence type="predicted"/>
<dbReference type="InterPro" id="IPR029039">
    <property type="entry name" value="Flavoprotein-like_sf"/>
</dbReference>
<dbReference type="EMBL" id="FNZK01000016">
    <property type="protein sequence ID" value="SEJ75167.1"/>
    <property type="molecule type" value="Genomic_DNA"/>
</dbReference>
<evidence type="ECO:0000256" key="2">
    <source>
        <dbReference type="ARBA" id="ARBA00022643"/>
    </source>
</evidence>
<dbReference type="Pfam" id="PF03358">
    <property type="entry name" value="FMN_red"/>
    <property type="match status" value="1"/>
</dbReference>
<evidence type="ECO:0000313" key="4">
    <source>
        <dbReference type="EMBL" id="SEJ75167.1"/>
    </source>
</evidence>
<keyword evidence="1" id="KW-0285">Flavoprotein</keyword>
<keyword evidence="5" id="KW-1185">Reference proteome</keyword>
<dbReference type="STRING" id="84035.SAMN05660742_1168"/>
<dbReference type="Proteomes" id="UP000199662">
    <property type="component" value="Unassembled WGS sequence"/>
</dbReference>
<reference evidence="4 5" key="1">
    <citation type="submission" date="2016-10" db="EMBL/GenBank/DDBJ databases">
        <authorList>
            <person name="de Groot N.N."/>
        </authorList>
    </citation>
    <scope>NUCLEOTIDE SEQUENCE [LARGE SCALE GENOMIC DNA]</scope>
    <source>
        <strain evidence="4 5">DSM 2179</strain>
    </source>
</reference>
<protein>
    <submittedName>
        <fullName evidence="4">NADPH-dependent FMN reductase</fullName>
    </submittedName>
</protein>
<organism evidence="4 5">
    <name type="scientific">Propionispira arboris</name>
    <dbReference type="NCBI Taxonomy" id="84035"/>
    <lineage>
        <taxon>Bacteria</taxon>
        <taxon>Bacillati</taxon>
        <taxon>Bacillota</taxon>
        <taxon>Negativicutes</taxon>
        <taxon>Selenomonadales</taxon>
        <taxon>Selenomonadaceae</taxon>
        <taxon>Propionispira</taxon>
    </lineage>
</organism>
<dbReference type="SUPFAM" id="SSF52218">
    <property type="entry name" value="Flavoproteins"/>
    <property type="match status" value="1"/>
</dbReference>
<dbReference type="Gene3D" id="3.40.50.360">
    <property type="match status" value="1"/>
</dbReference>
<evidence type="ECO:0000259" key="3">
    <source>
        <dbReference type="Pfam" id="PF03358"/>
    </source>
</evidence>
<feature type="domain" description="NADPH-dependent FMN reductase-like" evidence="3">
    <location>
        <begin position="1"/>
        <end position="112"/>
    </location>
</feature>
<gene>
    <name evidence="4" type="ORF">SAMN05660742_1168</name>
</gene>
<accession>A0A1H7BFS7</accession>
<dbReference type="InterPro" id="IPR005025">
    <property type="entry name" value="FMN_Rdtase-like_dom"/>
</dbReference>
<evidence type="ECO:0000313" key="5">
    <source>
        <dbReference type="Proteomes" id="UP000199662"/>
    </source>
</evidence>
<name>A0A1H7BFS7_9FIRM</name>
<dbReference type="InterPro" id="IPR051796">
    <property type="entry name" value="ISF_SsuE-like"/>
</dbReference>